<dbReference type="Pfam" id="PF04606">
    <property type="entry name" value="Ogr_Delta"/>
    <property type="match status" value="1"/>
</dbReference>
<dbReference type="Proteomes" id="UP000292347">
    <property type="component" value="Unassembled WGS sequence"/>
</dbReference>
<protein>
    <submittedName>
        <fullName evidence="2">Transcriptional regulator</fullName>
    </submittedName>
</protein>
<organism evidence="2 3">
    <name type="scientific">Sphingomonas desiccabilis</name>
    <dbReference type="NCBI Taxonomy" id="429134"/>
    <lineage>
        <taxon>Bacteria</taxon>
        <taxon>Pseudomonadati</taxon>
        <taxon>Pseudomonadota</taxon>
        <taxon>Alphaproteobacteria</taxon>
        <taxon>Sphingomonadales</taxon>
        <taxon>Sphingomonadaceae</taxon>
        <taxon>Sphingomonas</taxon>
    </lineage>
</organism>
<accession>A0A4Q2J0H1</accession>
<evidence type="ECO:0000259" key="1">
    <source>
        <dbReference type="Pfam" id="PF04606"/>
    </source>
</evidence>
<reference evidence="2 3" key="1">
    <citation type="submission" date="2019-01" db="EMBL/GenBank/DDBJ databases">
        <title>Sphingomonas mucosissima sp. nov. and Sphingomonas desiccabilis sp. nov., from biological soil crusts in the Colorado Plateau, USA.</title>
        <authorList>
            <person name="Zhu D."/>
        </authorList>
    </citation>
    <scope>NUCLEOTIDE SEQUENCE [LARGE SCALE GENOMIC DNA]</scope>
    <source>
        <strain evidence="2 3">CP1D</strain>
    </source>
</reference>
<dbReference type="InterPro" id="IPR007684">
    <property type="entry name" value="Znf_Ogr/Delta"/>
</dbReference>
<dbReference type="OrthoDB" id="7510608at2"/>
<sequence length="111" mass="11989">MSRTARPRQPSFDCPHCRSRAIVRSSAQVTSLVRELDYACTNHRCGHTFVAQLEAVRTIVPSAMPSAAVHLPFGNRNLGPKRLPVPANDDTREPANEDGPSAAQAPDPMSG</sequence>
<dbReference type="AlphaFoldDB" id="A0A4Q2J0H1"/>
<comment type="caution">
    <text evidence="2">The sequence shown here is derived from an EMBL/GenBank/DDBJ whole genome shotgun (WGS) entry which is preliminary data.</text>
</comment>
<evidence type="ECO:0000313" key="2">
    <source>
        <dbReference type="EMBL" id="RXZ35150.1"/>
    </source>
</evidence>
<evidence type="ECO:0000313" key="3">
    <source>
        <dbReference type="Proteomes" id="UP000292347"/>
    </source>
</evidence>
<dbReference type="RefSeq" id="WP_129340924.1">
    <property type="nucleotide sequence ID" value="NZ_JACIDD010000001.1"/>
</dbReference>
<keyword evidence="3" id="KW-1185">Reference proteome</keyword>
<proteinExistence type="predicted"/>
<gene>
    <name evidence="2" type="ORF">EO081_05805</name>
</gene>
<feature type="domain" description="Zinc finger Ogr/Delta-type" evidence="1">
    <location>
        <begin position="14"/>
        <end position="59"/>
    </location>
</feature>
<dbReference type="EMBL" id="SDPT01000001">
    <property type="protein sequence ID" value="RXZ35150.1"/>
    <property type="molecule type" value="Genomic_DNA"/>
</dbReference>
<name>A0A4Q2J0H1_9SPHN</name>